<dbReference type="SUPFAM" id="SSF54001">
    <property type="entry name" value="Cysteine proteinases"/>
    <property type="match status" value="1"/>
</dbReference>
<dbReference type="STRING" id="164328.H3HBS9"/>
<dbReference type="GO" id="GO:0004843">
    <property type="term" value="F:cysteine-type deubiquitinase activity"/>
    <property type="evidence" value="ECO:0007669"/>
    <property type="project" value="InterPro"/>
</dbReference>
<dbReference type="PROSITE" id="PS50235">
    <property type="entry name" value="USP_3"/>
    <property type="match status" value="1"/>
</dbReference>
<dbReference type="InterPro" id="IPR038765">
    <property type="entry name" value="Papain-like_cys_pep_sf"/>
</dbReference>
<dbReference type="GO" id="GO:0016579">
    <property type="term" value="P:protein deubiquitination"/>
    <property type="evidence" value="ECO:0007669"/>
    <property type="project" value="InterPro"/>
</dbReference>
<dbReference type="AlphaFoldDB" id="H3HBS9"/>
<keyword evidence="3" id="KW-1185">Reference proteome</keyword>
<dbReference type="HOGENOM" id="CLU_047647_0_0_1"/>
<dbReference type="PROSITE" id="PS00972">
    <property type="entry name" value="USP_1"/>
    <property type="match status" value="1"/>
</dbReference>
<dbReference type="InParanoid" id="H3HBS9"/>
<feature type="domain" description="USP" evidence="1">
    <location>
        <begin position="84"/>
        <end position="351"/>
    </location>
</feature>
<evidence type="ECO:0000259" key="1">
    <source>
        <dbReference type="PROSITE" id="PS50235"/>
    </source>
</evidence>
<dbReference type="EMBL" id="DS566015">
    <property type="status" value="NOT_ANNOTATED_CDS"/>
    <property type="molecule type" value="Genomic_DNA"/>
</dbReference>
<dbReference type="OMA" id="YCYLAYH"/>
<evidence type="ECO:0000313" key="3">
    <source>
        <dbReference type="Proteomes" id="UP000005238"/>
    </source>
</evidence>
<dbReference type="InterPro" id="IPR050185">
    <property type="entry name" value="Ub_carboxyl-term_hydrolase"/>
</dbReference>
<dbReference type="eggNOG" id="KOG1868">
    <property type="taxonomic scope" value="Eukaryota"/>
</dbReference>
<dbReference type="VEuPathDB" id="FungiDB:KRP23_3384"/>
<name>H3HBS9_PHYRM</name>
<organism evidence="2 3">
    <name type="scientific">Phytophthora ramorum</name>
    <name type="common">Sudden oak death agent</name>
    <dbReference type="NCBI Taxonomy" id="164328"/>
    <lineage>
        <taxon>Eukaryota</taxon>
        <taxon>Sar</taxon>
        <taxon>Stramenopiles</taxon>
        <taxon>Oomycota</taxon>
        <taxon>Peronosporomycetes</taxon>
        <taxon>Peronosporales</taxon>
        <taxon>Peronosporaceae</taxon>
        <taxon>Phytophthora</taxon>
    </lineage>
</organism>
<sequence>MAEWRGTSSSPPLRAKSARFSWLLLFWWTHVTHWLGHWLKVWVQRPLMRLGIGAAEDVQEVENEAGDAATETSSAQQQETTLPCGLSNNGNMCFVNAVLQCLAANPSFLESVDRALRMRAQLHVTRQPDDAHVQKLLVTETLVSLLRGISPVESEEMEVEARGAASRQEQQDAEEFLSFLLELLHELLRCPAEPEYRKDEERHQFLQVEKRVLNKLKGYDPNDPRSYTHAVEQRIISLTITSGKGDKTLAECLEHFRHPEQLTGENRVYCDGYCQAKTTRLTQILLQRVPPVLVLRLQRFKHTSFRGYTEKVDTAVSFPCGSDEFLDLTMNSFFRDDEKRVKFQLVAFPGE</sequence>
<dbReference type="PANTHER" id="PTHR21646">
    <property type="entry name" value="UBIQUITIN CARBOXYL-TERMINAL HYDROLASE"/>
    <property type="match status" value="1"/>
</dbReference>
<dbReference type="PANTHER" id="PTHR21646:SF76">
    <property type="entry name" value="UBIQUITIN CARBOXYL-TERMINAL HYDROLASE 32"/>
    <property type="match status" value="1"/>
</dbReference>
<dbReference type="InterPro" id="IPR018200">
    <property type="entry name" value="USP_CS"/>
</dbReference>
<reference evidence="3" key="1">
    <citation type="journal article" date="2006" name="Science">
        <title>Phytophthora genome sequences uncover evolutionary origins and mechanisms of pathogenesis.</title>
        <authorList>
            <person name="Tyler B.M."/>
            <person name="Tripathy S."/>
            <person name="Zhang X."/>
            <person name="Dehal P."/>
            <person name="Jiang R.H."/>
            <person name="Aerts A."/>
            <person name="Arredondo F.D."/>
            <person name="Baxter L."/>
            <person name="Bensasson D."/>
            <person name="Beynon J.L."/>
            <person name="Chapman J."/>
            <person name="Damasceno C.M."/>
            <person name="Dorrance A.E."/>
            <person name="Dou D."/>
            <person name="Dickerman A.W."/>
            <person name="Dubchak I.L."/>
            <person name="Garbelotto M."/>
            <person name="Gijzen M."/>
            <person name="Gordon S.G."/>
            <person name="Govers F."/>
            <person name="Grunwald N.J."/>
            <person name="Huang W."/>
            <person name="Ivors K.L."/>
            <person name="Jones R.W."/>
            <person name="Kamoun S."/>
            <person name="Krampis K."/>
            <person name="Lamour K.H."/>
            <person name="Lee M.K."/>
            <person name="McDonald W.H."/>
            <person name="Medina M."/>
            <person name="Meijer H.J."/>
            <person name="Nordberg E.K."/>
            <person name="Maclean D.J."/>
            <person name="Ospina-Giraldo M.D."/>
            <person name="Morris P.F."/>
            <person name="Phuntumart V."/>
            <person name="Putnam N.H."/>
            <person name="Rash S."/>
            <person name="Rose J.K."/>
            <person name="Sakihama Y."/>
            <person name="Salamov A.A."/>
            <person name="Savidor A."/>
            <person name="Scheuring C.F."/>
            <person name="Smith B.M."/>
            <person name="Sobral B.W."/>
            <person name="Terry A."/>
            <person name="Torto-Alalibo T.A."/>
            <person name="Win J."/>
            <person name="Xu Z."/>
            <person name="Zhang H."/>
            <person name="Grigoriev I.V."/>
            <person name="Rokhsar D.S."/>
            <person name="Boore J.L."/>
        </authorList>
    </citation>
    <scope>NUCLEOTIDE SEQUENCE [LARGE SCALE GENOMIC DNA]</scope>
    <source>
        <strain evidence="3">Pr102</strain>
    </source>
</reference>
<accession>H3HBS9</accession>
<dbReference type="Pfam" id="PF00443">
    <property type="entry name" value="UCH"/>
    <property type="match status" value="1"/>
</dbReference>
<dbReference type="Proteomes" id="UP000005238">
    <property type="component" value="Unassembled WGS sequence"/>
</dbReference>
<reference evidence="2" key="2">
    <citation type="submission" date="2015-06" db="UniProtKB">
        <authorList>
            <consortium name="EnsemblProtists"/>
        </authorList>
    </citation>
    <scope>IDENTIFICATION</scope>
    <source>
        <strain evidence="2">Pr102</strain>
    </source>
</reference>
<dbReference type="EnsemblProtists" id="Phyra94478">
    <property type="protein sequence ID" value="Phyra94478"/>
    <property type="gene ID" value="Phyra94478"/>
</dbReference>
<dbReference type="InterPro" id="IPR028889">
    <property type="entry name" value="USP"/>
</dbReference>
<dbReference type="VEuPathDB" id="FungiDB:KRP22_3377"/>
<proteinExistence type="predicted"/>
<protein>
    <recommendedName>
        <fullName evidence="1">USP domain-containing protein</fullName>
    </recommendedName>
</protein>
<dbReference type="InterPro" id="IPR001394">
    <property type="entry name" value="Peptidase_C19_UCH"/>
</dbReference>
<dbReference type="Gene3D" id="3.90.70.10">
    <property type="entry name" value="Cysteine proteinases"/>
    <property type="match status" value="1"/>
</dbReference>
<evidence type="ECO:0000313" key="2">
    <source>
        <dbReference type="EnsemblProtists" id="Phyra94478"/>
    </source>
</evidence>